<dbReference type="InterPro" id="IPR003594">
    <property type="entry name" value="HATPase_dom"/>
</dbReference>
<evidence type="ECO:0000313" key="4">
    <source>
        <dbReference type="EMBL" id="SNR96576.1"/>
    </source>
</evidence>
<dbReference type="PANTHER" id="PTHR35526">
    <property type="entry name" value="ANTI-SIGMA-F FACTOR RSBW-RELATED"/>
    <property type="match status" value="1"/>
</dbReference>
<organism evidence="4 5">
    <name type="scientific">Actinomadura mexicana</name>
    <dbReference type="NCBI Taxonomy" id="134959"/>
    <lineage>
        <taxon>Bacteria</taxon>
        <taxon>Bacillati</taxon>
        <taxon>Actinomycetota</taxon>
        <taxon>Actinomycetes</taxon>
        <taxon>Streptosporangiales</taxon>
        <taxon>Thermomonosporaceae</taxon>
        <taxon>Actinomadura</taxon>
    </lineage>
</organism>
<dbReference type="EMBL" id="FZNP01000009">
    <property type="protein sequence ID" value="SNR96576.1"/>
    <property type="molecule type" value="Genomic_DNA"/>
</dbReference>
<keyword evidence="1" id="KW-0723">Serine/threonine-protein kinase</keyword>
<dbReference type="InterPro" id="IPR050267">
    <property type="entry name" value="Anti-sigma-factor_SerPK"/>
</dbReference>
<dbReference type="GO" id="GO:0004674">
    <property type="term" value="F:protein serine/threonine kinase activity"/>
    <property type="evidence" value="ECO:0007669"/>
    <property type="project" value="UniProtKB-KW"/>
</dbReference>
<feature type="domain" description="Histidine kinase/HSP90-like ATPase" evidence="3">
    <location>
        <begin position="60"/>
        <end position="170"/>
    </location>
</feature>
<protein>
    <submittedName>
        <fullName evidence="4">Anti-sigma regulatory factor (Ser/Thr protein kinase)</fullName>
    </submittedName>
</protein>
<reference evidence="5" key="1">
    <citation type="submission" date="2017-06" db="EMBL/GenBank/DDBJ databases">
        <authorList>
            <person name="Varghese N."/>
            <person name="Submissions S."/>
        </authorList>
    </citation>
    <scope>NUCLEOTIDE SEQUENCE [LARGE SCALE GENOMIC DNA]</scope>
    <source>
        <strain evidence="5">DSM 44485</strain>
    </source>
</reference>
<name>A0A239ALM1_9ACTN</name>
<dbReference type="Gene3D" id="3.30.565.10">
    <property type="entry name" value="Histidine kinase-like ATPase, C-terminal domain"/>
    <property type="match status" value="1"/>
</dbReference>
<proteinExistence type="predicted"/>
<evidence type="ECO:0000256" key="2">
    <source>
        <dbReference type="SAM" id="MobiDB-lite"/>
    </source>
</evidence>
<dbReference type="InterPro" id="IPR036890">
    <property type="entry name" value="HATPase_C_sf"/>
</dbReference>
<keyword evidence="4" id="KW-0418">Kinase</keyword>
<feature type="region of interest" description="Disordered" evidence="2">
    <location>
        <begin position="1"/>
        <end position="42"/>
    </location>
</feature>
<dbReference type="PANTHER" id="PTHR35526:SF3">
    <property type="entry name" value="ANTI-SIGMA-F FACTOR RSBW"/>
    <property type="match status" value="1"/>
</dbReference>
<evidence type="ECO:0000313" key="5">
    <source>
        <dbReference type="Proteomes" id="UP000198420"/>
    </source>
</evidence>
<accession>A0A239ALM1</accession>
<dbReference type="AlphaFoldDB" id="A0A239ALM1"/>
<sequence length="173" mass="17830">MLVKSQLAHRKPGPRAVAPGRDSPAAPAGGAARDSGPAVRPGGALMARERKRIGTVTLPGTDRSVAHARRFVREVLGPEPVADAVELCVSELVTNAVRYSASGDGGQVAIAVIADGDVIRGEVTDDGAAGSTPRVRDEPSCEGGRGMMIVDALSTRWGVTSARSGTTVWFECS</sequence>
<dbReference type="OrthoDB" id="3871793at2"/>
<keyword evidence="4" id="KW-0808">Transferase</keyword>
<evidence type="ECO:0000259" key="3">
    <source>
        <dbReference type="Pfam" id="PF13581"/>
    </source>
</evidence>
<dbReference type="Pfam" id="PF13581">
    <property type="entry name" value="HATPase_c_2"/>
    <property type="match status" value="1"/>
</dbReference>
<dbReference type="CDD" id="cd16936">
    <property type="entry name" value="HATPase_RsbW-like"/>
    <property type="match status" value="1"/>
</dbReference>
<gene>
    <name evidence="4" type="ORF">SAMN06265355_10973</name>
</gene>
<keyword evidence="5" id="KW-1185">Reference proteome</keyword>
<dbReference type="SUPFAM" id="SSF55874">
    <property type="entry name" value="ATPase domain of HSP90 chaperone/DNA topoisomerase II/histidine kinase"/>
    <property type="match status" value="1"/>
</dbReference>
<dbReference type="Proteomes" id="UP000198420">
    <property type="component" value="Unassembled WGS sequence"/>
</dbReference>
<evidence type="ECO:0000256" key="1">
    <source>
        <dbReference type="ARBA" id="ARBA00022527"/>
    </source>
</evidence>